<sequence>MSMSEIEFTHEQKQAMAEALQRFLESECDTELGQFDALFLVDFINKELAPAFYNKGVSDAKSALERRMLDISDDFYSIEKDSKY</sequence>
<dbReference type="AlphaFoldDB" id="U3BC42"/>
<proteinExistence type="predicted"/>
<protein>
    <recommendedName>
        <fullName evidence="3">DUF2164 domain-containing protein</fullName>
    </recommendedName>
</protein>
<evidence type="ECO:0000313" key="2">
    <source>
        <dbReference type="Proteomes" id="UP000016570"/>
    </source>
</evidence>
<name>U3BC42_VIBPR</name>
<dbReference type="Pfam" id="PF09932">
    <property type="entry name" value="DUF2164"/>
    <property type="match status" value="1"/>
</dbReference>
<evidence type="ECO:0008006" key="3">
    <source>
        <dbReference type="Google" id="ProtNLM"/>
    </source>
</evidence>
<dbReference type="EMBL" id="BATJ01000007">
    <property type="protein sequence ID" value="GAD67329.1"/>
    <property type="molecule type" value="Genomic_DNA"/>
</dbReference>
<evidence type="ECO:0000313" key="1">
    <source>
        <dbReference type="EMBL" id="GAD67329.1"/>
    </source>
</evidence>
<dbReference type="Proteomes" id="UP000016570">
    <property type="component" value="Unassembled WGS sequence"/>
</dbReference>
<organism evidence="1 2">
    <name type="scientific">Vibrio proteolyticus NBRC 13287</name>
    <dbReference type="NCBI Taxonomy" id="1219065"/>
    <lineage>
        <taxon>Bacteria</taxon>
        <taxon>Pseudomonadati</taxon>
        <taxon>Pseudomonadota</taxon>
        <taxon>Gammaproteobacteria</taxon>
        <taxon>Vibrionales</taxon>
        <taxon>Vibrionaceae</taxon>
        <taxon>Vibrio</taxon>
    </lineage>
</organism>
<keyword evidence="2" id="KW-1185">Reference proteome</keyword>
<dbReference type="InterPro" id="IPR018680">
    <property type="entry name" value="DUF2164"/>
</dbReference>
<dbReference type="STRING" id="1219065.VPR01S_07_01280"/>
<dbReference type="eggNOG" id="COG5460">
    <property type="taxonomic scope" value="Bacteria"/>
</dbReference>
<accession>U3BC42</accession>
<reference evidence="1 2" key="1">
    <citation type="submission" date="2013-09" db="EMBL/GenBank/DDBJ databases">
        <title>Whole genome shotgun sequence of Vibrio proteolyticus NBRC 13287.</title>
        <authorList>
            <person name="Isaki S."/>
            <person name="Hosoyama A."/>
            <person name="Numata M."/>
            <person name="Hashimoto M."/>
            <person name="Hosoyama Y."/>
            <person name="Tsuchikane K."/>
            <person name="Noguchi M."/>
            <person name="Hirakata S."/>
            <person name="Ichikawa N."/>
            <person name="Ohji S."/>
            <person name="Yamazoe A."/>
            <person name="Fujita N."/>
        </authorList>
    </citation>
    <scope>NUCLEOTIDE SEQUENCE [LARGE SCALE GENOMIC DNA]</scope>
    <source>
        <strain evidence="1 2">NBRC 13287</strain>
    </source>
</reference>
<gene>
    <name evidence="1" type="ORF">VPR01S_07_01280</name>
</gene>
<comment type="caution">
    <text evidence="1">The sequence shown here is derived from an EMBL/GenBank/DDBJ whole genome shotgun (WGS) entry which is preliminary data.</text>
</comment>